<organism evidence="1 2">
    <name type="scientific">Virgibacillus salinus</name>
    <dbReference type="NCBI Taxonomy" id="553311"/>
    <lineage>
        <taxon>Bacteria</taxon>
        <taxon>Bacillati</taxon>
        <taxon>Bacillota</taxon>
        <taxon>Bacilli</taxon>
        <taxon>Bacillales</taxon>
        <taxon>Bacillaceae</taxon>
        <taxon>Virgibacillus</taxon>
    </lineage>
</organism>
<dbReference type="STRING" id="553311.SAMN05216231_1869"/>
<protein>
    <submittedName>
        <fullName evidence="1">Heptaprenyl diphosphate synthase</fullName>
    </submittedName>
</protein>
<gene>
    <name evidence="1" type="ORF">SAMN05216231_1869</name>
</gene>
<reference evidence="1 2" key="1">
    <citation type="submission" date="2016-10" db="EMBL/GenBank/DDBJ databases">
        <authorList>
            <person name="de Groot N.N."/>
        </authorList>
    </citation>
    <scope>NUCLEOTIDE SEQUENCE [LARGE SCALE GENOMIC DNA]</scope>
    <source>
        <strain evidence="1 2">CGMCC 1.10449</strain>
    </source>
</reference>
<dbReference type="AlphaFoldDB" id="A0A1H1BR36"/>
<evidence type="ECO:0000313" key="1">
    <source>
        <dbReference type="EMBL" id="SDQ54387.1"/>
    </source>
</evidence>
<sequence>MQTSSMDTGSLKTLIKEKMHNSYLEKYVKNPVLSEDKLFMLTSILNNADLPDYKKENYIVSTMLVQMALDTHDLVPKTDDSEQSNTEKVTKQLSVLAGDYYSGLYYLLLSEIEDIEMVHILATAIKEINEYKMQLYYREIESFDTFIIIAKKIETLLYTHVAEFVGETTISGIAAGWLFTSKLNDETQHMLHTGTSTMFSIWHKQTSSSDAITIRAAKKHINKEIASVRNRLTHFPKHLIAVKTHILKTLNEFPFENRTIVEEG</sequence>
<name>A0A1H1BR36_9BACI</name>
<dbReference type="Proteomes" id="UP000199444">
    <property type="component" value="Unassembled WGS sequence"/>
</dbReference>
<dbReference type="Pfam" id="PF07307">
    <property type="entry name" value="HEPPP_synt_1"/>
    <property type="match status" value="1"/>
</dbReference>
<evidence type="ECO:0000313" key="2">
    <source>
        <dbReference type="Proteomes" id="UP000199444"/>
    </source>
</evidence>
<dbReference type="InterPro" id="IPR009920">
    <property type="entry name" value="HEPPP_synth_su1"/>
</dbReference>
<accession>A0A1H1BR36</accession>
<keyword evidence="2" id="KW-1185">Reference proteome</keyword>
<dbReference type="EMBL" id="FNKD01000002">
    <property type="protein sequence ID" value="SDQ54387.1"/>
    <property type="molecule type" value="Genomic_DNA"/>
</dbReference>
<dbReference type="Gene3D" id="1.20.120.1450">
    <property type="match status" value="1"/>
</dbReference>
<dbReference type="RefSeq" id="WP_175559469.1">
    <property type="nucleotide sequence ID" value="NZ_FNKD01000002.1"/>
</dbReference>
<proteinExistence type="predicted"/>
<dbReference type="GO" id="GO:0009234">
    <property type="term" value="P:menaquinone biosynthetic process"/>
    <property type="evidence" value="ECO:0007669"/>
    <property type="project" value="InterPro"/>
</dbReference>